<comment type="caution">
    <text evidence="2">The sequence shown here is derived from an EMBL/GenBank/DDBJ whole genome shotgun (WGS) entry which is preliminary data.</text>
</comment>
<dbReference type="InterPro" id="IPR031888">
    <property type="entry name" value="DUF5068"/>
</dbReference>
<evidence type="ECO:0000313" key="2">
    <source>
        <dbReference type="EMBL" id="TDM12231.1"/>
    </source>
</evidence>
<feature type="coiled-coil region" evidence="1">
    <location>
        <begin position="23"/>
        <end position="110"/>
    </location>
</feature>
<keyword evidence="3" id="KW-1185">Reference proteome</keyword>
<gene>
    <name evidence="2" type="ORF">ERX29_03970</name>
</gene>
<keyword evidence="1" id="KW-0175">Coiled coil</keyword>
<reference evidence="2 3" key="1">
    <citation type="submission" date="2019-01" db="EMBL/GenBank/DDBJ databases">
        <title>Draft genome sequences of the type strains of six Macrococcus species.</title>
        <authorList>
            <person name="Mazhar S."/>
            <person name="Altermann E."/>
            <person name="Hill C."/>
            <person name="Mcauliffe O."/>
        </authorList>
    </citation>
    <scope>NUCLEOTIDE SEQUENCE [LARGE SCALE GENOMIC DNA]</scope>
    <source>
        <strain evidence="2 3">CCM4815</strain>
    </source>
</reference>
<dbReference type="AlphaFoldDB" id="A0A4R6BVC8"/>
<proteinExistence type="predicted"/>
<organism evidence="2 3">
    <name type="scientific">Macrococcus lamae</name>
    <dbReference type="NCBI Taxonomy" id="198484"/>
    <lineage>
        <taxon>Bacteria</taxon>
        <taxon>Bacillati</taxon>
        <taxon>Bacillota</taxon>
        <taxon>Bacilli</taxon>
        <taxon>Bacillales</taxon>
        <taxon>Staphylococcaceae</taxon>
        <taxon>Macrococcus</taxon>
    </lineage>
</organism>
<dbReference type="Pfam" id="PF16781">
    <property type="entry name" value="DUF5068"/>
    <property type="match status" value="1"/>
</dbReference>
<sequence length="288" mass="32403">MKRLIISVVTASIALTACGSNEDEKLTQDIKALEKEKAATQKKYDTLKKENQKKDKEIKAKEKELAQIKKDKEEALKKQIAEEEKQKEEAAKKQAELKKKEAEKVKANSAVKSLMPNTIEASTNGKAKLVMKQDDVPLVLEDSGMKVEVGQLQIFSVTNMPEGQVLLFDGATDGFVIMYQVTTENTSDQTLYYNNNTKFTAGDHTKFSDFASFIPSDYQEMSMKKSQTNFNEYMPHEKTTSYKSIAISSTDYEMLKKGRATLVIQGGISTDKTFNNKTEKTSDTYSFK</sequence>
<dbReference type="PROSITE" id="PS51257">
    <property type="entry name" value="PROKAR_LIPOPROTEIN"/>
    <property type="match status" value="1"/>
</dbReference>
<accession>A0A4R6BVC8</accession>
<evidence type="ECO:0000313" key="3">
    <source>
        <dbReference type="Proteomes" id="UP000294802"/>
    </source>
</evidence>
<dbReference type="Proteomes" id="UP000294802">
    <property type="component" value="Unassembled WGS sequence"/>
</dbReference>
<dbReference type="EMBL" id="SCWB01000005">
    <property type="protein sequence ID" value="TDM12231.1"/>
    <property type="molecule type" value="Genomic_DNA"/>
</dbReference>
<dbReference type="OrthoDB" id="2413957at2"/>
<dbReference type="RefSeq" id="WP_133443401.1">
    <property type="nucleotide sequence ID" value="NZ_SCWB01000005.1"/>
</dbReference>
<dbReference type="Gene3D" id="2.60.40.4170">
    <property type="match status" value="1"/>
</dbReference>
<evidence type="ECO:0000256" key="1">
    <source>
        <dbReference type="SAM" id="Coils"/>
    </source>
</evidence>
<protein>
    <submittedName>
        <fullName evidence="2">DUF5068 domain-containing protein</fullName>
    </submittedName>
</protein>
<name>A0A4R6BVC8_9STAP</name>